<dbReference type="Pfam" id="PF13193">
    <property type="entry name" value="AMP-binding_C"/>
    <property type="match status" value="1"/>
</dbReference>
<protein>
    <submittedName>
        <fullName evidence="7">Acetyl-CoA synthetase AscA</fullName>
        <ecNumber evidence="7">6.2.1.1</ecNumber>
    </submittedName>
</protein>
<evidence type="ECO:0000256" key="3">
    <source>
        <dbReference type="ARBA" id="ARBA00022741"/>
    </source>
</evidence>
<dbReference type="HOGENOM" id="CLU_000022_59_10_9"/>
<dbReference type="GO" id="GO:0006633">
    <property type="term" value="P:fatty acid biosynthetic process"/>
    <property type="evidence" value="ECO:0007669"/>
    <property type="project" value="TreeGrafter"/>
</dbReference>
<sequence length="575" mass="64906">MRFLHKEFQGLEGDRMSGLYTNFYKEKKDENGKITDVEFIYDDSFNFAYDVVDKYAEAEPGKLALVHKSTTGEVRRFTFADIKNMSDRAANMLNSLGIARGDKVMLLLKRRYEFWISIIALHKLGAVAIPTSHMVSARDIADRVSMSCTKAIICVNSDDICDKVREAIVLAGDSSFTGKNKEKVLQIVVGDRYEDALSFSELIEDAEDYFERVSTNVHDDMLYYFTSGTNGAPKAVIHDHSYPLAHIYTAKNWHGAQDNGLHLTVADSGWAKSAWGKLYGQWFVGSAVMVYDYEQFYAWDILSLLEKEKITSFCAPPTIYKYLILEDMTNYDLSSLKEVTTAGEPMPIEVARKFTEKTGLIVREGFGQTETALQICTPVGKEQIKGSIGQASPLYDIRIVDEEGEEVSYGTEGEIVIIPKVRGILPMGVFKGYLGDKTQYEEVWRGGIYHTKDRAIMDEKGNFFFLGRNDDVIKSSGYRIGPSEVEDVIMKHPAVFECAVTGYPSKNRGTLVKASIILNDGYLPSATLQNEIQNFVRERVALYKYPRKICFATDLPRTTNGKISRAMIRKMDYQK</sequence>
<evidence type="ECO:0000313" key="7">
    <source>
        <dbReference type="EMBL" id="ADL34012.1"/>
    </source>
</evidence>
<feature type="domain" description="AMP-dependent synthetase/ligase" evidence="5">
    <location>
        <begin position="53"/>
        <end position="434"/>
    </location>
</feature>
<dbReference type="Gene3D" id="3.40.50.12780">
    <property type="entry name" value="N-terminal domain of ligase-like"/>
    <property type="match status" value="1"/>
</dbReference>
<proteinExistence type="inferred from homology"/>
<dbReference type="EMBL" id="CP001810">
    <property type="protein sequence ID" value="ADL34012.1"/>
    <property type="molecule type" value="Genomic_DNA"/>
</dbReference>
<accession>E0S2P5</accession>
<dbReference type="EC" id="6.2.1.1" evidence="7"/>
<reference evidence="7 8" key="1">
    <citation type="journal article" date="2010" name="PLoS ONE">
        <title>The glycobiome of the rumen bacterium Butyrivibrio proteoclasticus B316(T) highlights adaptation to a polysaccharide-rich environment.</title>
        <authorList>
            <person name="Kelly W.J."/>
            <person name="Leahy S.C."/>
            <person name="Altermann E."/>
            <person name="Yeoman C.J."/>
            <person name="Dunne J.C."/>
            <person name="Kong Z."/>
            <person name="Pacheco D.M."/>
            <person name="Li D."/>
            <person name="Noel S.J."/>
            <person name="Moon C.D."/>
            <person name="Cookson A.L."/>
            <person name="Attwood G.T."/>
        </authorList>
    </citation>
    <scope>NUCLEOTIDE SEQUENCE [LARGE SCALE GENOMIC DNA]</scope>
    <source>
        <strain evidence="8">ATCC 51982 / DSM 14932 / B316</strain>
    </source>
</reference>
<feature type="domain" description="AMP-binding enzyme C-terminal" evidence="6">
    <location>
        <begin position="484"/>
        <end position="562"/>
    </location>
</feature>
<dbReference type="GO" id="GO:0006637">
    <property type="term" value="P:acyl-CoA metabolic process"/>
    <property type="evidence" value="ECO:0007669"/>
    <property type="project" value="TreeGrafter"/>
</dbReference>
<dbReference type="GO" id="GO:0004321">
    <property type="term" value="F:fatty-acyl-CoA synthase activity"/>
    <property type="evidence" value="ECO:0007669"/>
    <property type="project" value="TreeGrafter"/>
</dbReference>
<keyword evidence="8" id="KW-1185">Reference proteome</keyword>
<evidence type="ECO:0000313" key="8">
    <source>
        <dbReference type="Proteomes" id="UP000001299"/>
    </source>
</evidence>
<dbReference type="InterPro" id="IPR051087">
    <property type="entry name" value="Mitochondrial_ACSM"/>
</dbReference>
<dbReference type="Pfam" id="PF00501">
    <property type="entry name" value="AMP-binding"/>
    <property type="match status" value="1"/>
</dbReference>
<dbReference type="PANTHER" id="PTHR43605:SF10">
    <property type="entry name" value="ACYL-COA SYNTHETASE MEDIUM CHAIN FAMILY MEMBER 3"/>
    <property type="match status" value="1"/>
</dbReference>
<dbReference type="GO" id="GO:0003987">
    <property type="term" value="F:acetate-CoA ligase activity"/>
    <property type="evidence" value="ECO:0007669"/>
    <property type="project" value="UniProtKB-EC"/>
</dbReference>
<evidence type="ECO:0000259" key="6">
    <source>
        <dbReference type="Pfam" id="PF13193"/>
    </source>
</evidence>
<dbReference type="InterPro" id="IPR025110">
    <property type="entry name" value="AMP-bd_C"/>
</dbReference>
<evidence type="ECO:0000259" key="5">
    <source>
        <dbReference type="Pfam" id="PF00501"/>
    </source>
</evidence>
<evidence type="ECO:0000256" key="1">
    <source>
        <dbReference type="ARBA" id="ARBA00006432"/>
    </source>
</evidence>
<dbReference type="AlphaFoldDB" id="E0S2P5"/>
<dbReference type="SUPFAM" id="SSF56801">
    <property type="entry name" value="Acetyl-CoA synthetase-like"/>
    <property type="match status" value="1"/>
</dbReference>
<dbReference type="eggNOG" id="COG0365">
    <property type="taxonomic scope" value="Bacteria"/>
</dbReference>
<dbReference type="Proteomes" id="UP000001299">
    <property type="component" value="Chromosome 1"/>
</dbReference>
<organism evidence="7 8">
    <name type="scientific">Butyrivibrio proteoclasticus (strain ATCC 51982 / DSM 14932 / B316)</name>
    <name type="common">Clostridium proteoclasticum</name>
    <dbReference type="NCBI Taxonomy" id="515622"/>
    <lineage>
        <taxon>Bacteria</taxon>
        <taxon>Bacillati</taxon>
        <taxon>Bacillota</taxon>
        <taxon>Clostridia</taxon>
        <taxon>Lachnospirales</taxon>
        <taxon>Lachnospiraceae</taxon>
        <taxon>Butyrivibrio</taxon>
    </lineage>
</organism>
<evidence type="ECO:0000256" key="2">
    <source>
        <dbReference type="ARBA" id="ARBA00022598"/>
    </source>
</evidence>
<evidence type="ECO:0000256" key="4">
    <source>
        <dbReference type="ARBA" id="ARBA00022840"/>
    </source>
</evidence>
<dbReference type="InterPro" id="IPR045851">
    <property type="entry name" value="AMP-bd_C_sf"/>
</dbReference>
<gene>
    <name evidence="7" type="primary">acsA</name>
    <name evidence="7" type="ordered locus">bpr_I1274</name>
</gene>
<keyword evidence="2 7" id="KW-0436">Ligase</keyword>
<dbReference type="GO" id="GO:0015645">
    <property type="term" value="F:fatty acid ligase activity"/>
    <property type="evidence" value="ECO:0007669"/>
    <property type="project" value="TreeGrafter"/>
</dbReference>
<dbReference type="PANTHER" id="PTHR43605">
    <property type="entry name" value="ACYL-COENZYME A SYNTHETASE"/>
    <property type="match status" value="1"/>
</dbReference>
<dbReference type="GO" id="GO:0005524">
    <property type="term" value="F:ATP binding"/>
    <property type="evidence" value="ECO:0007669"/>
    <property type="project" value="UniProtKB-KW"/>
</dbReference>
<keyword evidence="3" id="KW-0547">Nucleotide-binding</keyword>
<dbReference type="InterPro" id="IPR042099">
    <property type="entry name" value="ANL_N_sf"/>
</dbReference>
<name>E0S2P5_BUTPB</name>
<keyword evidence="4" id="KW-0067">ATP-binding</keyword>
<dbReference type="STRING" id="515622.bpr_I1274"/>
<dbReference type="KEGG" id="bpb:bpr_I1274"/>
<comment type="similarity">
    <text evidence="1">Belongs to the ATP-dependent AMP-binding enzyme family.</text>
</comment>
<dbReference type="InterPro" id="IPR000873">
    <property type="entry name" value="AMP-dep_synth/lig_dom"/>
</dbReference>
<dbReference type="Gene3D" id="3.30.300.30">
    <property type="match status" value="1"/>
</dbReference>